<protein>
    <recommendedName>
        <fullName evidence="5">DUF1311 domain-containing protein</fullName>
    </recommendedName>
</protein>
<feature type="region of interest" description="Disordered" evidence="1">
    <location>
        <begin position="48"/>
        <end position="88"/>
    </location>
</feature>
<keyword evidence="4" id="KW-1185">Reference proteome</keyword>
<feature type="compositionally biased region" description="Basic and acidic residues" evidence="1">
    <location>
        <begin position="302"/>
        <end position="315"/>
    </location>
</feature>
<feature type="region of interest" description="Disordered" evidence="1">
    <location>
        <begin position="302"/>
        <end position="341"/>
    </location>
</feature>
<dbReference type="KEGG" id="bid:Bind_0127"/>
<feature type="compositionally biased region" description="Low complexity" evidence="1">
    <location>
        <begin position="316"/>
        <end position="326"/>
    </location>
</feature>
<proteinExistence type="predicted"/>
<dbReference type="AlphaFoldDB" id="B2IBR3"/>
<keyword evidence="2" id="KW-0732">Signal</keyword>
<dbReference type="HOGENOM" id="CLU_917688_0_0_5"/>
<sequence>MSIFRESIFRKTVLPVLGRMVPRMAGLSVICLFASAAEAQLTLPGAMHTAPSPAGGGNKASANPPANPLSGRTKFKPRPVGLKAPSEDTVQGRELTRYGQNGRLAIAFGADKTLQITTLTLEGEQISVPRETCRIAVVADEPIVPRLVGKPAGLARYEADIAACPFHFDVMNGAVLIAREPATCDFTAADCRVDPTGLWGPQGSTISEKEARSWENIRGRSEANMRTNFRALLATAGKDKAAIKSIAGDQAGFSSQREMVCRNYAQEEVHGFCALRLTEARALLLQTQYDDRVEKDPELKKQIQKEDAERRRNAELKAAAKANEAKTMQPAAASPGAFPNF</sequence>
<feature type="signal peptide" evidence="2">
    <location>
        <begin position="1"/>
        <end position="39"/>
    </location>
</feature>
<dbReference type="Proteomes" id="UP000001695">
    <property type="component" value="Chromosome"/>
</dbReference>
<evidence type="ECO:0000256" key="1">
    <source>
        <dbReference type="SAM" id="MobiDB-lite"/>
    </source>
</evidence>
<name>B2IBR3_BEII9</name>
<evidence type="ECO:0000313" key="4">
    <source>
        <dbReference type="Proteomes" id="UP000001695"/>
    </source>
</evidence>
<dbReference type="OrthoDB" id="7982551at2"/>
<reference evidence="4" key="1">
    <citation type="submission" date="2008-03" db="EMBL/GenBank/DDBJ databases">
        <title>Complete sequence of chromosome of Beijerinckia indica subsp. indica ATCC 9039.</title>
        <authorList>
            <consortium name="US DOE Joint Genome Institute"/>
            <person name="Copeland A."/>
            <person name="Lucas S."/>
            <person name="Lapidus A."/>
            <person name="Glavina del Rio T."/>
            <person name="Dalin E."/>
            <person name="Tice H."/>
            <person name="Bruce D."/>
            <person name="Goodwin L."/>
            <person name="Pitluck S."/>
            <person name="LaButti K."/>
            <person name="Schmutz J."/>
            <person name="Larimer F."/>
            <person name="Land M."/>
            <person name="Hauser L."/>
            <person name="Kyrpides N."/>
            <person name="Mikhailova N."/>
            <person name="Dunfield P.F."/>
            <person name="Dedysh S.N."/>
            <person name="Liesack W."/>
            <person name="Saw J.H."/>
            <person name="Alam M."/>
            <person name="Chen Y."/>
            <person name="Murrell J.C."/>
            <person name="Richardson P."/>
        </authorList>
    </citation>
    <scope>NUCLEOTIDE SEQUENCE [LARGE SCALE GENOMIC DNA]</scope>
    <source>
        <strain evidence="4">ATCC 9039 / DSM 1715 / NCIMB 8712</strain>
    </source>
</reference>
<dbReference type="RefSeq" id="WP_012383143.1">
    <property type="nucleotide sequence ID" value="NC_010581.1"/>
</dbReference>
<accession>B2IBR3</accession>
<feature type="chain" id="PRO_5002776627" description="DUF1311 domain-containing protein" evidence="2">
    <location>
        <begin position="40"/>
        <end position="341"/>
    </location>
</feature>
<dbReference type="eggNOG" id="ENOG502ZC3J">
    <property type="taxonomic scope" value="Bacteria"/>
</dbReference>
<evidence type="ECO:0000256" key="2">
    <source>
        <dbReference type="SAM" id="SignalP"/>
    </source>
</evidence>
<evidence type="ECO:0000313" key="3">
    <source>
        <dbReference type="EMBL" id="ACB93785.1"/>
    </source>
</evidence>
<evidence type="ECO:0008006" key="5">
    <source>
        <dbReference type="Google" id="ProtNLM"/>
    </source>
</evidence>
<dbReference type="EMBL" id="CP001016">
    <property type="protein sequence ID" value="ACB93785.1"/>
    <property type="molecule type" value="Genomic_DNA"/>
</dbReference>
<reference evidence="3 4" key="2">
    <citation type="journal article" date="2010" name="J. Bacteriol.">
        <title>Complete genome sequence of Beijerinckia indica subsp. indica.</title>
        <authorList>
            <person name="Tamas I."/>
            <person name="Dedysh S.N."/>
            <person name="Liesack W."/>
            <person name="Stott M.B."/>
            <person name="Alam M."/>
            <person name="Murrell J.C."/>
            <person name="Dunfield P.F."/>
        </authorList>
    </citation>
    <scope>NUCLEOTIDE SEQUENCE [LARGE SCALE GENOMIC DNA]</scope>
    <source>
        <strain evidence="4">ATCC 9039 / DSM 1715 / NCIMB 8712</strain>
    </source>
</reference>
<organism evidence="3 4">
    <name type="scientific">Beijerinckia indica subsp. indica (strain ATCC 9039 / DSM 1715 / NCIMB 8712)</name>
    <dbReference type="NCBI Taxonomy" id="395963"/>
    <lineage>
        <taxon>Bacteria</taxon>
        <taxon>Pseudomonadati</taxon>
        <taxon>Pseudomonadota</taxon>
        <taxon>Alphaproteobacteria</taxon>
        <taxon>Hyphomicrobiales</taxon>
        <taxon>Beijerinckiaceae</taxon>
        <taxon>Beijerinckia</taxon>
    </lineage>
</organism>
<gene>
    <name evidence="3" type="ordered locus">Bind_0127</name>
</gene>